<feature type="region of interest" description="Disordered" evidence="1">
    <location>
        <begin position="24"/>
        <end position="44"/>
    </location>
</feature>
<name>A0A1S1U0X2_9BURK</name>
<evidence type="ECO:0000313" key="2">
    <source>
        <dbReference type="EMBL" id="OHV93758.1"/>
    </source>
</evidence>
<gene>
    <name evidence="2" type="ORF">AKG95_28915</name>
</gene>
<dbReference type="AlphaFoldDB" id="A0A1S1U0X2"/>
<accession>A0A1S1U0X2</accession>
<comment type="caution">
    <text evidence="2">The sequence shown here is derived from an EMBL/GenBank/DDBJ whole genome shotgun (WGS) entry which is preliminary data.</text>
</comment>
<evidence type="ECO:0000313" key="3">
    <source>
        <dbReference type="Proteomes" id="UP000179840"/>
    </source>
</evidence>
<dbReference type="EMBL" id="LFKP01000016">
    <property type="protein sequence ID" value="OHV93758.1"/>
    <property type="molecule type" value="Genomic_DNA"/>
</dbReference>
<evidence type="ECO:0000256" key="1">
    <source>
        <dbReference type="SAM" id="MobiDB-lite"/>
    </source>
</evidence>
<organism evidence="2 3">
    <name type="scientific">Janthinobacterium lividum</name>
    <dbReference type="NCBI Taxonomy" id="29581"/>
    <lineage>
        <taxon>Bacteria</taxon>
        <taxon>Pseudomonadati</taxon>
        <taxon>Pseudomonadota</taxon>
        <taxon>Betaproteobacteria</taxon>
        <taxon>Burkholderiales</taxon>
        <taxon>Oxalobacteraceae</taxon>
        <taxon>Janthinobacterium</taxon>
    </lineage>
</organism>
<keyword evidence="2" id="KW-0614">Plasmid</keyword>
<dbReference type="Proteomes" id="UP000179840">
    <property type="component" value="Unassembled WGS sequence"/>
</dbReference>
<dbReference type="RefSeq" id="WP_071080397.1">
    <property type="nucleotide sequence ID" value="NZ_LFKP01000016.1"/>
</dbReference>
<sequence length="72" mass="7205">MQLLPGTAGAAGVFHQLLLQPGVGGHAASPCPGPARRPQRHTAPPARCGAILSTIQLLPGTAGAAGVFHEIH</sequence>
<proteinExistence type="predicted"/>
<geneLocation type="plasmid" evidence="2">
    <name>pMEG01</name>
</geneLocation>
<protein>
    <submittedName>
        <fullName evidence="2">Uncharacterized protein</fullName>
    </submittedName>
</protein>
<reference evidence="2 3" key="1">
    <citation type="submission" date="2015-06" db="EMBL/GenBank/DDBJ databases">
        <title>Draft genome sequencing of a biphenyl-degrading bacterium, Janthinobacterium lividum MEG1.</title>
        <authorList>
            <person name="Shimodaira J."/>
            <person name="Hatta T."/>
        </authorList>
    </citation>
    <scope>NUCLEOTIDE SEQUENCE [LARGE SCALE GENOMIC DNA]</scope>
    <source>
        <strain evidence="2 3">MEG1</strain>
        <plasmid evidence="2">pMEG01</plasmid>
    </source>
</reference>